<proteinExistence type="predicted"/>
<dbReference type="InterPro" id="IPR010897">
    <property type="entry name" value="Spore_II_P"/>
</dbReference>
<dbReference type="Proteomes" id="UP001597318">
    <property type="component" value="Unassembled WGS sequence"/>
</dbReference>
<protein>
    <submittedName>
        <fullName evidence="2">Stage II sporulation protein P</fullName>
    </submittedName>
</protein>
<dbReference type="NCBIfam" id="TIGR02867">
    <property type="entry name" value="spore_II_P"/>
    <property type="match status" value="1"/>
</dbReference>
<name>A0ABW5C5B8_9BACI</name>
<dbReference type="Pfam" id="PF07454">
    <property type="entry name" value="SpoIIP"/>
    <property type="match status" value="1"/>
</dbReference>
<gene>
    <name evidence="2" type="primary">spoIIP</name>
    <name evidence="2" type="ORF">ACFSKK_22475</name>
</gene>
<keyword evidence="1" id="KW-0472">Membrane</keyword>
<accession>A0ABW5C5B8</accession>
<keyword evidence="3" id="KW-1185">Reference proteome</keyword>
<dbReference type="RefSeq" id="WP_247347634.1">
    <property type="nucleotide sequence ID" value="NZ_CP095551.1"/>
</dbReference>
<evidence type="ECO:0000313" key="2">
    <source>
        <dbReference type="EMBL" id="MFD2216445.1"/>
    </source>
</evidence>
<comment type="caution">
    <text evidence="2">The sequence shown here is derived from an EMBL/GenBank/DDBJ whole genome shotgun (WGS) entry which is preliminary data.</text>
</comment>
<feature type="transmembrane region" description="Helical" evidence="1">
    <location>
        <begin position="49"/>
        <end position="69"/>
    </location>
</feature>
<sequence length="313" mass="35721">MRTEDEIFDLIKNSSDIIPREEFVQQTRLKLIKEARKTNNKRSLVRKSYYLSGVSSLLFMLSWIFFFGGSQYISHSASQMISFLNNQDVNLIQDDVDKVSTHNSNNNSVFIYSTHNTESFIPLFEPEETQKGIDDKQNITLVGKKLDELLDAKGIHSIHDNTDFQGLMKEKGLRFSKSYEVTRPIISKALEENENIKLILDIHRDSQRKDQTTTDINGVSTSKISFIVSGSSNKFDENMNIAQQFHNKLEEKYPGVSSGVFIQGEDTKNTYNQDLFGNSLMVQIGGVDNTLVEEFNSTKILSEVIEEVLLELH</sequence>
<keyword evidence="1" id="KW-0812">Transmembrane</keyword>
<evidence type="ECO:0000256" key="1">
    <source>
        <dbReference type="SAM" id="Phobius"/>
    </source>
</evidence>
<organism evidence="2 3">
    <name type="scientific">Metabacillus endolithicus</name>
    <dbReference type="NCBI Taxonomy" id="1535204"/>
    <lineage>
        <taxon>Bacteria</taxon>
        <taxon>Bacillati</taxon>
        <taxon>Bacillota</taxon>
        <taxon>Bacilli</taxon>
        <taxon>Bacillales</taxon>
        <taxon>Bacillaceae</taxon>
        <taxon>Metabacillus</taxon>
    </lineage>
</organism>
<evidence type="ECO:0000313" key="3">
    <source>
        <dbReference type="Proteomes" id="UP001597318"/>
    </source>
</evidence>
<keyword evidence="1" id="KW-1133">Transmembrane helix</keyword>
<reference evidence="3" key="1">
    <citation type="journal article" date="2019" name="Int. J. Syst. Evol. Microbiol.">
        <title>The Global Catalogue of Microorganisms (GCM) 10K type strain sequencing project: providing services to taxonomists for standard genome sequencing and annotation.</title>
        <authorList>
            <consortium name="The Broad Institute Genomics Platform"/>
            <consortium name="The Broad Institute Genome Sequencing Center for Infectious Disease"/>
            <person name="Wu L."/>
            <person name="Ma J."/>
        </authorList>
    </citation>
    <scope>NUCLEOTIDE SEQUENCE [LARGE SCALE GENOMIC DNA]</scope>
    <source>
        <strain evidence="3">CGMCC 1.15474</strain>
    </source>
</reference>
<dbReference type="EMBL" id="JBHUIK010000007">
    <property type="protein sequence ID" value="MFD2216445.1"/>
    <property type="molecule type" value="Genomic_DNA"/>
</dbReference>